<keyword evidence="1" id="KW-0812">Transmembrane</keyword>
<dbReference type="Proteomes" id="UP000076021">
    <property type="component" value="Chromosome"/>
</dbReference>
<evidence type="ECO:0000313" key="2">
    <source>
        <dbReference type="EMBL" id="AMW99877.1"/>
    </source>
</evidence>
<protein>
    <recommendedName>
        <fullName evidence="4">Beta-carotene 15,15'-monooxygenase</fullName>
    </recommendedName>
</protein>
<keyword evidence="1" id="KW-1133">Transmembrane helix</keyword>
<accession>A0A143HDR0</accession>
<feature type="transmembrane region" description="Helical" evidence="1">
    <location>
        <begin position="65"/>
        <end position="84"/>
    </location>
</feature>
<evidence type="ECO:0000256" key="1">
    <source>
        <dbReference type="SAM" id="Phobius"/>
    </source>
</evidence>
<evidence type="ECO:0000313" key="3">
    <source>
        <dbReference type="Proteomes" id="UP000076021"/>
    </source>
</evidence>
<dbReference type="AlphaFoldDB" id="A0A143HDR0"/>
<reference evidence="2 3" key="1">
    <citation type="journal article" date="2016" name="Genome Announc.">
        <title>Whole-Genome Sequence of Rummeliibacillus stabekisii Strain PP9 Isolated from Antarctic Soil.</title>
        <authorList>
            <person name="da Mota F.F."/>
            <person name="Vollu R.E."/>
            <person name="Jurelevicius D."/>
            <person name="Seldin L."/>
        </authorList>
    </citation>
    <scope>NUCLEOTIDE SEQUENCE [LARGE SCALE GENOMIC DNA]</scope>
    <source>
        <strain evidence="2 3">PP9</strain>
    </source>
</reference>
<proteinExistence type="predicted"/>
<dbReference type="RefSeq" id="WP_066789644.1">
    <property type="nucleotide sequence ID" value="NZ_CP014806.1"/>
</dbReference>
<keyword evidence="3" id="KW-1185">Reference proteome</keyword>
<dbReference type="OrthoDB" id="875405at2"/>
<gene>
    <name evidence="2" type="ORF">ATY39_10745</name>
</gene>
<keyword evidence="1" id="KW-0472">Membrane</keyword>
<feature type="transmembrane region" description="Helical" evidence="1">
    <location>
        <begin position="90"/>
        <end position="115"/>
    </location>
</feature>
<feature type="transmembrane region" description="Helical" evidence="1">
    <location>
        <begin position="223"/>
        <end position="243"/>
    </location>
</feature>
<evidence type="ECO:0008006" key="4">
    <source>
        <dbReference type="Google" id="ProtNLM"/>
    </source>
</evidence>
<dbReference type="STRING" id="241244.ATY39_10745"/>
<reference evidence="3" key="2">
    <citation type="submission" date="2016-03" db="EMBL/GenBank/DDBJ databases">
        <authorList>
            <person name="Ploux O."/>
        </authorList>
    </citation>
    <scope>NUCLEOTIDE SEQUENCE [LARGE SCALE GENOMIC DNA]</scope>
    <source>
        <strain evidence="3">PP9</strain>
    </source>
</reference>
<organism evidence="2 3">
    <name type="scientific">Rummeliibacillus stabekisii</name>
    <dbReference type="NCBI Taxonomy" id="241244"/>
    <lineage>
        <taxon>Bacteria</taxon>
        <taxon>Bacillati</taxon>
        <taxon>Bacillota</taxon>
        <taxon>Bacilli</taxon>
        <taxon>Bacillales</taxon>
        <taxon>Caryophanaceae</taxon>
        <taxon>Rummeliibacillus</taxon>
    </lineage>
</organism>
<sequence>MLSISKTKRFWFLFLLTAVVGSNALAYRLDALQPVPKNMVLGTMLDFMLVIPLLTYLFNIRKKYSLKYVLPVIIIGFYTANLIVPDGLYSSYSFVPIILFIAEGIFISLELYVVYKLLTKLPAVMKQFKLSQEGIPIFQYRLSSGLANHLKPSRTLDMFSTELSIWYYSLFSWKAELPIASTKYRTFTFHKKTSFIAVYIMLIHALIFESIGFHWLLHNWSPTVSVILLMLNLYGLIIFMAEIQAVRLCPIIMTEKMLHMQIGVMKQISIPLTQIKSVHIYRGPEKLSKEKADITLDAVLPDFIKEKPAIEIECYTPQEVKLMYGFTKKVTKIHLSPDEPHLFLEVCQELLSKDGERE</sequence>
<dbReference type="KEGG" id="rst:ATY39_10745"/>
<feature type="transmembrane region" description="Helical" evidence="1">
    <location>
        <begin position="40"/>
        <end position="58"/>
    </location>
</feature>
<name>A0A143HDR0_9BACL</name>
<feature type="transmembrane region" description="Helical" evidence="1">
    <location>
        <begin position="195"/>
        <end position="217"/>
    </location>
</feature>
<dbReference type="EMBL" id="CP014806">
    <property type="protein sequence ID" value="AMW99877.1"/>
    <property type="molecule type" value="Genomic_DNA"/>
</dbReference>